<comment type="caution">
    <text evidence="1">The sequence shown here is derived from an EMBL/GenBank/DDBJ whole genome shotgun (WGS) entry which is preliminary data.</text>
</comment>
<proteinExistence type="predicted"/>
<sequence>MENHPIVRVPTELPAGVIDVRAKVEPFGLNLICSTCQFCIPKSRRYYSVCHSYNPDGPQGSPLLRRYIKCPNCTDDLVLGRNIGDTDDMSAIDGAIVTDEAYVEKYYDDMENEIYVDKTHEGVCKHFKEPLGRSCYYGKILGRPLPEVRIRRK</sequence>
<evidence type="ECO:0000313" key="1">
    <source>
        <dbReference type="EMBL" id="KAL3624172.1"/>
    </source>
</evidence>
<keyword evidence="2" id="KW-1185">Reference proteome</keyword>
<accession>A0ABD3C3N6</accession>
<protein>
    <submittedName>
        <fullName evidence="1">Uncharacterized protein</fullName>
    </submittedName>
</protein>
<dbReference type="EMBL" id="JAVIJP010000054">
    <property type="protein sequence ID" value="KAL3624172.1"/>
    <property type="molecule type" value="Genomic_DNA"/>
</dbReference>
<dbReference type="Proteomes" id="UP001632038">
    <property type="component" value="Unassembled WGS sequence"/>
</dbReference>
<gene>
    <name evidence="1" type="ORF">CASFOL_032988</name>
</gene>
<reference evidence="2" key="1">
    <citation type="journal article" date="2024" name="IScience">
        <title>Strigolactones Initiate the Formation of Haustorium-like Structures in Castilleja.</title>
        <authorList>
            <person name="Buerger M."/>
            <person name="Peterson D."/>
            <person name="Chory J."/>
        </authorList>
    </citation>
    <scope>NUCLEOTIDE SEQUENCE [LARGE SCALE GENOMIC DNA]</scope>
</reference>
<organism evidence="1 2">
    <name type="scientific">Castilleja foliolosa</name>
    <dbReference type="NCBI Taxonomy" id="1961234"/>
    <lineage>
        <taxon>Eukaryota</taxon>
        <taxon>Viridiplantae</taxon>
        <taxon>Streptophyta</taxon>
        <taxon>Embryophyta</taxon>
        <taxon>Tracheophyta</taxon>
        <taxon>Spermatophyta</taxon>
        <taxon>Magnoliopsida</taxon>
        <taxon>eudicotyledons</taxon>
        <taxon>Gunneridae</taxon>
        <taxon>Pentapetalae</taxon>
        <taxon>asterids</taxon>
        <taxon>lamiids</taxon>
        <taxon>Lamiales</taxon>
        <taxon>Orobanchaceae</taxon>
        <taxon>Pedicularideae</taxon>
        <taxon>Castillejinae</taxon>
        <taxon>Castilleja</taxon>
    </lineage>
</organism>
<dbReference type="AlphaFoldDB" id="A0ABD3C3N6"/>
<name>A0ABD3C3N6_9LAMI</name>
<evidence type="ECO:0000313" key="2">
    <source>
        <dbReference type="Proteomes" id="UP001632038"/>
    </source>
</evidence>